<dbReference type="InParanoid" id="A0A165DJ30"/>
<protein>
    <submittedName>
        <fullName evidence="1">Uncharacterized protein</fullName>
    </submittedName>
</protein>
<evidence type="ECO:0000313" key="1">
    <source>
        <dbReference type="EMBL" id="KZT04994.1"/>
    </source>
</evidence>
<keyword evidence="2" id="KW-1185">Reference proteome</keyword>
<dbReference type="Proteomes" id="UP000076871">
    <property type="component" value="Unassembled WGS sequence"/>
</dbReference>
<gene>
    <name evidence="1" type="ORF">LAESUDRAFT_250056</name>
</gene>
<dbReference type="AlphaFoldDB" id="A0A165DJ30"/>
<evidence type="ECO:0000313" key="2">
    <source>
        <dbReference type="Proteomes" id="UP000076871"/>
    </source>
</evidence>
<reference evidence="1 2" key="1">
    <citation type="journal article" date="2016" name="Mol. Biol. Evol.">
        <title>Comparative Genomics of Early-Diverging Mushroom-Forming Fungi Provides Insights into the Origins of Lignocellulose Decay Capabilities.</title>
        <authorList>
            <person name="Nagy L.G."/>
            <person name="Riley R."/>
            <person name="Tritt A."/>
            <person name="Adam C."/>
            <person name="Daum C."/>
            <person name="Floudas D."/>
            <person name="Sun H."/>
            <person name="Yadav J.S."/>
            <person name="Pangilinan J."/>
            <person name="Larsson K.H."/>
            <person name="Matsuura K."/>
            <person name="Barry K."/>
            <person name="Labutti K."/>
            <person name="Kuo R."/>
            <person name="Ohm R.A."/>
            <person name="Bhattacharya S.S."/>
            <person name="Shirouzu T."/>
            <person name="Yoshinaga Y."/>
            <person name="Martin F.M."/>
            <person name="Grigoriev I.V."/>
            <person name="Hibbett D.S."/>
        </authorList>
    </citation>
    <scope>NUCLEOTIDE SEQUENCE [LARGE SCALE GENOMIC DNA]</scope>
    <source>
        <strain evidence="1 2">93-53</strain>
    </source>
</reference>
<dbReference type="GeneID" id="63818777"/>
<name>A0A165DJ30_9APHY</name>
<proteinExistence type="predicted"/>
<organism evidence="1 2">
    <name type="scientific">Laetiporus sulphureus 93-53</name>
    <dbReference type="NCBI Taxonomy" id="1314785"/>
    <lineage>
        <taxon>Eukaryota</taxon>
        <taxon>Fungi</taxon>
        <taxon>Dikarya</taxon>
        <taxon>Basidiomycota</taxon>
        <taxon>Agaricomycotina</taxon>
        <taxon>Agaricomycetes</taxon>
        <taxon>Polyporales</taxon>
        <taxon>Laetiporus</taxon>
    </lineage>
</organism>
<dbReference type="EMBL" id="KV427633">
    <property type="protein sequence ID" value="KZT04994.1"/>
    <property type="molecule type" value="Genomic_DNA"/>
</dbReference>
<dbReference type="RefSeq" id="XP_040762734.1">
    <property type="nucleotide sequence ID" value="XM_040901745.1"/>
</dbReference>
<accession>A0A165DJ30</accession>
<sequence length="154" mass="17358">MIITRGPQQETKKLLAYPTSYRYWIRATVECSPHVEQAYRVCASTIARYHSILAALSRNQNSFCFLSGQGVMLRPYPRRRYAGQRKRFNALPAPSVNQFQMQLWSHVGKWAAQKRICSSCVPNPIAIGSGATLECSPHASSICRTDILLITEPN</sequence>